<organism evidence="9 10">
    <name type="scientific">Marinigracilibium pacificum</name>
    <dbReference type="NCBI Taxonomy" id="2729599"/>
    <lineage>
        <taxon>Bacteria</taxon>
        <taxon>Pseudomonadati</taxon>
        <taxon>Bacteroidota</taxon>
        <taxon>Cytophagia</taxon>
        <taxon>Cytophagales</taxon>
        <taxon>Flammeovirgaceae</taxon>
        <taxon>Marinigracilibium</taxon>
    </lineage>
</organism>
<dbReference type="AlphaFoldDB" id="A0A848J026"/>
<reference evidence="9 10" key="1">
    <citation type="submission" date="2020-04" db="EMBL/GenBank/DDBJ databases">
        <title>Flammeovirgaceae bacterium KN852 isolated from deep sea.</title>
        <authorList>
            <person name="Zhang D.-C."/>
        </authorList>
    </citation>
    <scope>NUCLEOTIDE SEQUENCE [LARGE SCALE GENOMIC DNA]</scope>
    <source>
        <strain evidence="9 10">KN852</strain>
    </source>
</reference>
<dbReference type="InterPro" id="IPR011990">
    <property type="entry name" value="TPR-like_helical_dom_sf"/>
</dbReference>
<dbReference type="Gene3D" id="1.25.40.390">
    <property type="match status" value="1"/>
</dbReference>
<dbReference type="RefSeq" id="WP_169680947.1">
    <property type="nucleotide sequence ID" value="NZ_JABBNU010000005.1"/>
</dbReference>
<evidence type="ECO:0000259" key="7">
    <source>
        <dbReference type="Pfam" id="PF07980"/>
    </source>
</evidence>
<feature type="chain" id="PRO_5032634274" evidence="6">
    <location>
        <begin position="21"/>
        <end position="527"/>
    </location>
</feature>
<dbReference type="Proteomes" id="UP000559010">
    <property type="component" value="Unassembled WGS sequence"/>
</dbReference>
<dbReference type="InterPro" id="IPR033985">
    <property type="entry name" value="SusD-like_N"/>
</dbReference>
<dbReference type="CDD" id="cd08977">
    <property type="entry name" value="SusD"/>
    <property type="match status" value="1"/>
</dbReference>
<evidence type="ECO:0000256" key="3">
    <source>
        <dbReference type="ARBA" id="ARBA00022729"/>
    </source>
</evidence>
<dbReference type="Pfam" id="PF14322">
    <property type="entry name" value="SusD-like_3"/>
    <property type="match status" value="1"/>
</dbReference>
<evidence type="ECO:0000256" key="1">
    <source>
        <dbReference type="ARBA" id="ARBA00004442"/>
    </source>
</evidence>
<keyword evidence="4" id="KW-0472">Membrane</keyword>
<feature type="signal peptide" evidence="6">
    <location>
        <begin position="1"/>
        <end position="20"/>
    </location>
</feature>
<sequence length="527" mass="59279">MKKFKYIFLLLLFTSVSSCEKFLEEDPFSSVDPGSLFTNEQGALAAVNATYKLMSSNQDYYGREFLYITEATTEAITTRRDASDERGQMDNWLWDPNHSFLALTWVSAYRVINAANGVIENVPVIDMDESLANRIVGEAKFLRAINYFNLVRLWGDVPIRTEQIKGATESLELERRSAAEVYDLIISDLEEAINVLPTRSGYDAYDGANTGRVTQGAAQTLLAKVYLQRGSNPEVSMAGDFQKCLDYCNAVIASNEYILVDEYRSIFDVNSENGPEVIFDIQHTAIAGLGGDVSGHVVPRRSGIGRTSFGNLHAEVPWYKTLNQNGDQRIDSFILQYVLDGDTITYDPDDFENDNYVHDGPGLFKLAEFDATIPEDAAESPNKVLLRYADVLLMKAEAINEINSGPNGEAYDVINEVRERAGIGELTAGLDYQQFKDAVFTERRKELVFEYHGWFDGLRNWDTFIDRVLANVQTRNENIDAGIWPGGTNAAPRFFTNQDIRSDKFKLFPVPQSIMDTNSKLDQNPDW</sequence>
<evidence type="ECO:0000259" key="8">
    <source>
        <dbReference type="Pfam" id="PF14322"/>
    </source>
</evidence>
<dbReference type="InterPro" id="IPR012944">
    <property type="entry name" value="SusD_RagB_dom"/>
</dbReference>
<dbReference type="EMBL" id="JABBNU010000005">
    <property type="protein sequence ID" value="NMM48738.1"/>
    <property type="molecule type" value="Genomic_DNA"/>
</dbReference>
<evidence type="ECO:0000256" key="6">
    <source>
        <dbReference type="SAM" id="SignalP"/>
    </source>
</evidence>
<comment type="subcellular location">
    <subcellularLocation>
        <location evidence="1">Cell outer membrane</location>
    </subcellularLocation>
</comment>
<comment type="similarity">
    <text evidence="2">Belongs to the SusD family.</text>
</comment>
<keyword evidence="10" id="KW-1185">Reference proteome</keyword>
<feature type="domain" description="RagB/SusD" evidence="7">
    <location>
        <begin position="353"/>
        <end position="527"/>
    </location>
</feature>
<proteinExistence type="inferred from homology"/>
<evidence type="ECO:0000313" key="9">
    <source>
        <dbReference type="EMBL" id="NMM48738.1"/>
    </source>
</evidence>
<evidence type="ECO:0000256" key="4">
    <source>
        <dbReference type="ARBA" id="ARBA00023136"/>
    </source>
</evidence>
<dbReference type="SUPFAM" id="SSF48452">
    <property type="entry name" value="TPR-like"/>
    <property type="match status" value="1"/>
</dbReference>
<evidence type="ECO:0000256" key="2">
    <source>
        <dbReference type="ARBA" id="ARBA00006275"/>
    </source>
</evidence>
<feature type="domain" description="SusD-like N-terminal" evidence="8">
    <location>
        <begin position="22"/>
        <end position="227"/>
    </location>
</feature>
<name>A0A848J026_9BACT</name>
<comment type="caution">
    <text evidence="9">The sequence shown here is derived from an EMBL/GenBank/DDBJ whole genome shotgun (WGS) entry which is preliminary data.</text>
</comment>
<evidence type="ECO:0000313" key="10">
    <source>
        <dbReference type="Proteomes" id="UP000559010"/>
    </source>
</evidence>
<accession>A0A848J026</accession>
<gene>
    <name evidence="9" type="ORF">HH304_10030</name>
</gene>
<dbReference type="GO" id="GO:0009279">
    <property type="term" value="C:cell outer membrane"/>
    <property type="evidence" value="ECO:0007669"/>
    <property type="project" value="UniProtKB-SubCell"/>
</dbReference>
<keyword evidence="3 6" id="KW-0732">Signal</keyword>
<evidence type="ECO:0000256" key="5">
    <source>
        <dbReference type="ARBA" id="ARBA00023237"/>
    </source>
</evidence>
<dbReference type="PROSITE" id="PS51257">
    <property type="entry name" value="PROKAR_LIPOPROTEIN"/>
    <property type="match status" value="1"/>
</dbReference>
<keyword evidence="5" id="KW-0998">Cell outer membrane</keyword>
<dbReference type="Pfam" id="PF07980">
    <property type="entry name" value="SusD_RagB"/>
    <property type="match status" value="1"/>
</dbReference>
<protein>
    <submittedName>
        <fullName evidence="9">RagB/SusD family nutrient uptake outer membrane protein</fullName>
    </submittedName>
</protein>